<feature type="transmembrane region" description="Helical" evidence="1">
    <location>
        <begin position="135"/>
        <end position="154"/>
    </location>
</feature>
<accession>A0A5B9EKI2</accession>
<protein>
    <submittedName>
        <fullName evidence="2">Uncharacterized protein</fullName>
    </submittedName>
</protein>
<feature type="transmembrane region" description="Helical" evidence="1">
    <location>
        <begin position="79"/>
        <end position="97"/>
    </location>
</feature>
<evidence type="ECO:0000256" key="1">
    <source>
        <dbReference type="SAM" id="Phobius"/>
    </source>
</evidence>
<dbReference type="Proteomes" id="UP000321820">
    <property type="component" value="Chromosome"/>
</dbReference>
<feature type="transmembrane region" description="Helical" evidence="1">
    <location>
        <begin position="221"/>
        <end position="239"/>
    </location>
</feature>
<organism evidence="2 3">
    <name type="scientific">Terriglobus albidus</name>
    <dbReference type="NCBI Taxonomy" id="1592106"/>
    <lineage>
        <taxon>Bacteria</taxon>
        <taxon>Pseudomonadati</taxon>
        <taxon>Acidobacteriota</taxon>
        <taxon>Terriglobia</taxon>
        <taxon>Terriglobales</taxon>
        <taxon>Acidobacteriaceae</taxon>
        <taxon>Terriglobus</taxon>
    </lineage>
</organism>
<feature type="transmembrane region" description="Helical" evidence="1">
    <location>
        <begin position="166"/>
        <end position="184"/>
    </location>
</feature>
<proteinExistence type="predicted"/>
<gene>
    <name evidence="2" type="ORF">FTW19_22905</name>
</gene>
<evidence type="ECO:0000313" key="2">
    <source>
        <dbReference type="EMBL" id="QEE30586.1"/>
    </source>
</evidence>
<keyword evidence="1" id="KW-0472">Membrane</keyword>
<keyword evidence="3" id="KW-1185">Reference proteome</keyword>
<dbReference type="EMBL" id="CP042806">
    <property type="protein sequence ID" value="QEE30586.1"/>
    <property type="molecule type" value="Genomic_DNA"/>
</dbReference>
<dbReference type="AlphaFoldDB" id="A0A5B9EKI2"/>
<reference evidence="2 3" key="1">
    <citation type="submission" date="2019-08" db="EMBL/GenBank/DDBJ databases">
        <title>Complete genome sequence of Terriglobus albidus strain ORNL.</title>
        <authorList>
            <person name="Podar M."/>
        </authorList>
    </citation>
    <scope>NUCLEOTIDE SEQUENCE [LARGE SCALE GENOMIC DNA]</scope>
    <source>
        <strain evidence="2 3">ORNL</strain>
    </source>
</reference>
<dbReference type="OrthoDB" id="121450at2"/>
<feature type="transmembrane region" description="Helical" evidence="1">
    <location>
        <begin position="191"/>
        <end position="209"/>
    </location>
</feature>
<dbReference type="RefSeq" id="WP_147649898.1">
    <property type="nucleotide sequence ID" value="NZ_CP042806.1"/>
</dbReference>
<evidence type="ECO:0000313" key="3">
    <source>
        <dbReference type="Proteomes" id="UP000321820"/>
    </source>
</evidence>
<feature type="transmembrane region" description="Helical" evidence="1">
    <location>
        <begin position="109"/>
        <end position="128"/>
    </location>
</feature>
<name>A0A5B9EKI2_9BACT</name>
<dbReference type="KEGG" id="talb:FTW19_22905"/>
<keyword evidence="1" id="KW-1133">Transmembrane helix</keyword>
<sequence length="246" mass="27371">MAKVLNQHYRTWYAMLLRLYPRRFRERFSEEMAQTFDDMCLERQNANRGLFGFVLWIFFETSVGAIRENTTHMTQLSKTMLRVALVALCLLMVPLVASRVVEGWNWPPRAFVLVYVLFFGTGMAYALIARRMGSWAYKAGVGLALAAGFVLGWSNMVHVADSENPANLAYFSVLVVGIVGASLARLQPRGLARTLFAMAVTLAVIAALLPSGAPPYMARNMVIGHVILVVLFTTSGLLFRRASLAD</sequence>
<keyword evidence="1" id="KW-0812">Transmembrane</keyword>